<evidence type="ECO:0000313" key="3">
    <source>
        <dbReference type="EMBL" id="KAF5769038.1"/>
    </source>
</evidence>
<sequence length="423" mass="49359">MTSSHQNTYMRLDELFHNHLNNIFDESKNFTKKDYIPIHRKGGRTIELQNLIYEHIVNIYDEIQNIKMHPDAAADEVADECQRYLQKLISKHITEMYALVGLNREKYSSRIPFIAAERGNTKFLVELIHRCPDVIWKVNDDKQTIFHIAVKYRHEGIYNLLYEIGSMKDFVIRREDIDDNNMLHLVGKRATKERLAIVSGPALQMQRELLWFKEVRNMMHPDFRERKNKDGLTPRELFTREHKELIKEGEEWIKGVASQCMVVAALIATIVFAAAFTIPGGYNQNDGIPIFYRKPIFVVFVVADAMSLFLSTTSILTFLSILTSRYAEHDFVESLPKKLMLGISTLFLSITAMMVTFSVSFFIIYHKEMKWIPIVISLFAVTPVILYIVLQYHLLVDVIRSTYGSKYLFKPKKQVLYYENPKV</sequence>
<dbReference type="AlphaFoldDB" id="A0A251SHX3"/>
<dbReference type="PANTHER" id="PTHR24177:SF472">
    <property type="entry name" value="PGG DOMAIN-CONTAINING PROTEIN"/>
    <property type="match status" value="1"/>
</dbReference>
<dbReference type="Gramene" id="mRNA:HanXRQr2_Chr14g0643551">
    <property type="protein sequence ID" value="mRNA:HanXRQr2_Chr14g0643551"/>
    <property type="gene ID" value="HanXRQr2_Chr14g0643551"/>
</dbReference>
<evidence type="ECO:0000313" key="4">
    <source>
        <dbReference type="EMBL" id="OTF98122.1"/>
    </source>
</evidence>
<protein>
    <submittedName>
        <fullName evidence="3">Ankyrin repeat-containing domain, PGG domain, ankyrin repeat-containing domain superfamily</fullName>
    </submittedName>
    <submittedName>
        <fullName evidence="4">Putative ankyrin repeat-containing domain, PGG domain protein</fullName>
    </submittedName>
</protein>
<gene>
    <name evidence="4" type="ORF">HannXRQ_Chr14g0442181</name>
    <name evidence="3" type="ORF">HanXRQr2_Chr14g0643551</name>
</gene>
<reference evidence="3 5" key="1">
    <citation type="journal article" date="2017" name="Nature">
        <title>The sunflower genome provides insights into oil metabolism, flowering and Asterid evolution.</title>
        <authorList>
            <person name="Badouin H."/>
            <person name="Gouzy J."/>
            <person name="Grassa C.J."/>
            <person name="Murat F."/>
            <person name="Staton S.E."/>
            <person name="Cottret L."/>
            <person name="Lelandais-Briere C."/>
            <person name="Owens G.L."/>
            <person name="Carrere S."/>
            <person name="Mayjonade B."/>
            <person name="Legrand L."/>
            <person name="Gill N."/>
            <person name="Kane N.C."/>
            <person name="Bowers J.E."/>
            <person name="Hubner S."/>
            <person name="Bellec A."/>
            <person name="Berard A."/>
            <person name="Berges H."/>
            <person name="Blanchet N."/>
            <person name="Boniface M.C."/>
            <person name="Brunel D."/>
            <person name="Catrice O."/>
            <person name="Chaidir N."/>
            <person name="Claudel C."/>
            <person name="Donnadieu C."/>
            <person name="Faraut T."/>
            <person name="Fievet G."/>
            <person name="Helmstetter N."/>
            <person name="King M."/>
            <person name="Knapp S.J."/>
            <person name="Lai Z."/>
            <person name="Le Paslier M.C."/>
            <person name="Lippi Y."/>
            <person name="Lorenzon L."/>
            <person name="Mandel J.R."/>
            <person name="Marage G."/>
            <person name="Marchand G."/>
            <person name="Marquand E."/>
            <person name="Bret-Mestries E."/>
            <person name="Morien E."/>
            <person name="Nambeesan S."/>
            <person name="Nguyen T."/>
            <person name="Pegot-Espagnet P."/>
            <person name="Pouilly N."/>
            <person name="Raftis F."/>
            <person name="Sallet E."/>
            <person name="Schiex T."/>
            <person name="Thomas J."/>
            <person name="Vandecasteele C."/>
            <person name="Vares D."/>
            <person name="Vear F."/>
            <person name="Vautrin S."/>
            <person name="Crespi M."/>
            <person name="Mangin B."/>
            <person name="Burke J.M."/>
            <person name="Salse J."/>
            <person name="Munos S."/>
            <person name="Vincourt P."/>
            <person name="Rieseberg L.H."/>
            <person name="Langlade N.B."/>
        </authorList>
    </citation>
    <scope>NUCLEOTIDE SEQUENCE [LARGE SCALE GENOMIC DNA]</scope>
    <source>
        <strain evidence="5">cv. SF193</strain>
        <tissue evidence="3">Leaves</tissue>
    </source>
</reference>
<feature type="transmembrane region" description="Helical" evidence="1">
    <location>
        <begin position="296"/>
        <end position="319"/>
    </location>
</feature>
<dbReference type="Gene3D" id="1.25.40.20">
    <property type="entry name" value="Ankyrin repeat-containing domain"/>
    <property type="match status" value="1"/>
</dbReference>
<dbReference type="Proteomes" id="UP000215914">
    <property type="component" value="Chromosome 14"/>
</dbReference>
<dbReference type="InParanoid" id="A0A251SHX3"/>
<dbReference type="STRING" id="4232.A0A251SHX3"/>
<keyword evidence="5" id="KW-1185">Reference proteome</keyword>
<keyword evidence="1" id="KW-0812">Transmembrane</keyword>
<dbReference type="Pfam" id="PF13962">
    <property type="entry name" value="PGG"/>
    <property type="match status" value="1"/>
</dbReference>
<dbReference type="PANTHER" id="PTHR24177">
    <property type="entry name" value="CASKIN"/>
    <property type="match status" value="1"/>
</dbReference>
<evidence type="ECO:0000259" key="2">
    <source>
        <dbReference type="Pfam" id="PF13962"/>
    </source>
</evidence>
<dbReference type="GO" id="GO:0016020">
    <property type="term" value="C:membrane"/>
    <property type="evidence" value="ECO:0000318"/>
    <property type="project" value="GO_Central"/>
</dbReference>
<evidence type="ECO:0000256" key="1">
    <source>
        <dbReference type="SAM" id="Phobius"/>
    </source>
</evidence>
<feature type="transmembrane region" description="Helical" evidence="1">
    <location>
        <begin position="371"/>
        <end position="390"/>
    </location>
</feature>
<reference evidence="3" key="3">
    <citation type="submission" date="2020-06" db="EMBL/GenBank/DDBJ databases">
        <title>Helianthus annuus Genome sequencing and assembly Release 2.</title>
        <authorList>
            <person name="Gouzy J."/>
            <person name="Langlade N."/>
            <person name="Munos S."/>
        </authorList>
    </citation>
    <scope>NUCLEOTIDE SEQUENCE</scope>
    <source>
        <tissue evidence="3">Leaves</tissue>
    </source>
</reference>
<name>A0A251SHX3_HELAN</name>
<reference evidence="4" key="2">
    <citation type="submission" date="2017-02" db="EMBL/GenBank/DDBJ databases">
        <title>Sunflower complete genome.</title>
        <authorList>
            <person name="Langlade N."/>
            <person name="Munos S."/>
        </authorList>
    </citation>
    <scope>NUCLEOTIDE SEQUENCE [LARGE SCALE GENOMIC DNA]</scope>
    <source>
        <tissue evidence="4">Leaves</tissue>
    </source>
</reference>
<feature type="domain" description="PGG" evidence="2">
    <location>
        <begin position="251"/>
        <end position="363"/>
    </location>
</feature>
<evidence type="ECO:0000313" key="5">
    <source>
        <dbReference type="Proteomes" id="UP000215914"/>
    </source>
</evidence>
<dbReference type="SUPFAM" id="SSF48403">
    <property type="entry name" value="Ankyrin repeat"/>
    <property type="match status" value="1"/>
</dbReference>
<proteinExistence type="predicted"/>
<dbReference type="EMBL" id="MNCJ02000329">
    <property type="protein sequence ID" value="KAF5769038.1"/>
    <property type="molecule type" value="Genomic_DNA"/>
</dbReference>
<accession>A0A251SHX3</accession>
<dbReference type="EMBL" id="CM007903">
    <property type="protein sequence ID" value="OTF98122.1"/>
    <property type="molecule type" value="Genomic_DNA"/>
</dbReference>
<keyword evidence="1" id="KW-0472">Membrane</keyword>
<keyword evidence="1" id="KW-1133">Transmembrane helix</keyword>
<feature type="transmembrane region" description="Helical" evidence="1">
    <location>
        <begin position="339"/>
        <end position="365"/>
    </location>
</feature>
<feature type="transmembrane region" description="Helical" evidence="1">
    <location>
        <begin position="256"/>
        <end position="276"/>
    </location>
</feature>
<dbReference type="InterPro" id="IPR026961">
    <property type="entry name" value="PGG_dom"/>
</dbReference>
<organism evidence="4 5">
    <name type="scientific">Helianthus annuus</name>
    <name type="common">Common sunflower</name>
    <dbReference type="NCBI Taxonomy" id="4232"/>
    <lineage>
        <taxon>Eukaryota</taxon>
        <taxon>Viridiplantae</taxon>
        <taxon>Streptophyta</taxon>
        <taxon>Embryophyta</taxon>
        <taxon>Tracheophyta</taxon>
        <taxon>Spermatophyta</taxon>
        <taxon>Magnoliopsida</taxon>
        <taxon>eudicotyledons</taxon>
        <taxon>Gunneridae</taxon>
        <taxon>Pentapetalae</taxon>
        <taxon>asterids</taxon>
        <taxon>campanulids</taxon>
        <taxon>Asterales</taxon>
        <taxon>Asteraceae</taxon>
        <taxon>Asteroideae</taxon>
        <taxon>Heliantheae alliance</taxon>
        <taxon>Heliantheae</taxon>
        <taxon>Helianthus</taxon>
    </lineage>
</organism>
<dbReference type="OMA" id="ERSEMAW"/>
<dbReference type="InterPro" id="IPR036770">
    <property type="entry name" value="Ankyrin_rpt-contain_sf"/>
</dbReference>